<dbReference type="Gene3D" id="3.30.70.920">
    <property type="match status" value="1"/>
</dbReference>
<feature type="compositionally biased region" description="Low complexity" evidence="4">
    <location>
        <begin position="28"/>
        <end position="42"/>
    </location>
</feature>
<reference evidence="7" key="2">
    <citation type="journal article" date="2005" name="FEMS Microbiol. Rev.">
        <title>The many faces of the helix-turn-helix domain: transcription regulation and beyond.</title>
        <authorList>
            <person name="Aravind L."/>
            <person name="Anantharaman V."/>
            <person name="Balaji S."/>
            <person name="Babu M.M."/>
            <person name="Iyer L.M."/>
        </authorList>
    </citation>
    <scope>NUCLEOTIDE SEQUENCE</scope>
</reference>
<dbReference type="AlphaFoldDB" id="A0ABD8G867"/>
<dbReference type="Pfam" id="PF01037">
    <property type="entry name" value="AsnC_trans_reg"/>
    <property type="match status" value="1"/>
</dbReference>
<dbReference type="InterPro" id="IPR011991">
    <property type="entry name" value="ArsR-like_HTH"/>
</dbReference>
<dbReference type="InterPro" id="IPR019888">
    <property type="entry name" value="Tscrpt_reg_AsnC-like"/>
</dbReference>
<sequence>MFRYCFREKDYFMSEPANTSGDADGEQPLAPFAAPTPARPSAAPEPPAVALDAIDLRILGALQDDCSLTNQALADLVHVSPPTCLRRVRRLVETGVIERRVALLSAERLGAGLTAILEVTLDRQTAEAWEAFEARVAAEPAVQQCYRVTTGPDFVLIVQLPDMAAYHALVHSVFTAEANVRNVRSFFSVRRSKFEPRLALGRAS</sequence>
<evidence type="ECO:0000259" key="5">
    <source>
        <dbReference type="PROSITE" id="PS50956"/>
    </source>
</evidence>
<protein>
    <submittedName>
        <fullName evidence="7">Lrp/AsnC family transcriptional regulator</fullName>
    </submittedName>
</protein>
<dbReference type="PANTHER" id="PTHR30154">
    <property type="entry name" value="LEUCINE-RESPONSIVE REGULATORY PROTEIN"/>
    <property type="match status" value="1"/>
</dbReference>
<feature type="domain" description="HTH asnC-type" evidence="5">
    <location>
        <begin position="51"/>
        <end position="114"/>
    </location>
</feature>
<dbReference type="InterPro" id="IPR036388">
    <property type="entry name" value="WH-like_DNA-bd_sf"/>
</dbReference>
<dbReference type="InterPro" id="IPR011008">
    <property type="entry name" value="Dimeric_a/b-barrel"/>
</dbReference>
<keyword evidence="2" id="KW-0238">DNA-binding</keyword>
<dbReference type="PRINTS" id="PR00033">
    <property type="entry name" value="HTHASNC"/>
</dbReference>
<dbReference type="CDD" id="cd00090">
    <property type="entry name" value="HTH_ARSR"/>
    <property type="match status" value="1"/>
</dbReference>
<dbReference type="GO" id="GO:0006355">
    <property type="term" value="P:regulation of DNA-templated transcription"/>
    <property type="evidence" value="ECO:0007669"/>
    <property type="project" value="UniProtKB-ARBA"/>
</dbReference>
<dbReference type="PANTHER" id="PTHR30154:SF34">
    <property type="entry name" value="TRANSCRIPTIONAL REGULATOR AZLB"/>
    <property type="match status" value="1"/>
</dbReference>
<dbReference type="InterPro" id="IPR019887">
    <property type="entry name" value="Tscrpt_reg_AsnC/Lrp_C"/>
</dbReference>
<reference evidence="7" key="1">
    <citation type="journal article" date="2003" name="Mol. Microbiol.">
        <title>The Lrp family of transcriptional regulators.</title>
        <authorList>
            <person name="Brinkman A.B."/>
            <person name="Ettema T.J."/>
            <person name="de Vos W.M."/>
            <person name="van der Oost J."/>
        </authorList>
    </citation>
    <scope>NUCLEOTIDE SEQUENCE</scope>
</reference>
<evidence type="ECO:0000256" key="2">
    <source>
        <dbReference type="ARBA" id="ARBA00023125"/>
    </source>
</evidence>
<proteinExistence type="predicted"/>
<keyword evidence="6" id="KW-1185">Reference proteome</keyword>
<evidence type="ECO:0000313" key="7">
    <source>
        <dbReference type="RefSeq" id="WP_342668729.1"/>
    </source>
</evidence>
<dbReference type="GO" id="GO:0003677">
    <property type="term" value="F:DNA binding"/>
    <property type="evidence" value="ECO:0007669"/>
    <property type="project" value="UniProtKB-KW"/>
</dbReference>
<organism evidence="6 7">
    <name type="scientific">Derxia gummosa DSM 723</name>
    <dbReference type="NCBI Taxonomy" id="1121388"/>
    <lineage>
        <taxon>Bacteria</taxon>
        <taxon>Pseudomonadati</taxon>
        <taxon>Pseudomonadota</taxon>
        <taxon>Betaproteobacteria</taxon>
        <taxon>Burkholderiales</taxon>
        <taxon>Alcaligenaceae</taxon>
        <taxon>Derxia</taxon>
    </lineage>
</organism>
<dbReference type="SUPFAM" id="SSF46785">
    <property type="entry name" value="Winged helix' DNA-binding domain"/>
    <property type="match status" value="1"/>
</dbReference>
<dbReference type="Proteomes" id="UP000675920">
    <property type="component" value="Unplaced"/>
</dbReference>
<evidence type="ECO:0000256" key="3">
    <source>
        <dbReference type="ARBA" id="ARBA00023163"/>
    </source>
</evidence>
<dbReference type="InterPro" id="IPR036390">
    <property type="entry name" value="WH_DNA-bd_sf"/>
</dbReference>
<dbReference type="RefSeq" id="WP_342668729.1">
    <property type="nucleotide sequence ID" value="NZ_AXWS01000014.1"/>
</dbReference>
<keyword evidence="1" id="KW-0805">Transcription regulation</keyword>
<dbReference type="PROSITE" id="PS50956">
    <property type="entry name" value="HTH_ASNC_2"/>
    <property type="match status" value="1"/>
</dbReference>
<name>A0ABD8G867_9BURK</name>
<dbReference type="Pfam" id="PF13412">
    <property type="entry name" value="HTH_24"/>
    <property type="match status" value="1"/>
</dbReference>
<evidence type="ECO:0000313" key="6">
    <source>
        <dbReference type="Proteomes" id="UP000675920"/>
    </source>
</evidence>
<reference evidence="7" key="3">
    <citation type="submission" date="2025-08" db="UniProtKB">
        <authorList>
            <consortium name="RefSeq"/>
        </authorList>
    </citation>
    <scope>IDENTIFICATION</scope>
</reference>
<accession>A0ABD8G867</accession>
<dbReference type="InterPro" id="IPR000485">
    <property type="entry name" value="AsnC-type_HTH_dom"/>
</dbReference>
<dbReference type="SUPFAM" id="SSF54909">
    <property type="entry name" value="Dimeric alpha+beta barrel"/>
    <property type="match status" value="1"/>
</dbReference>
<evidence type="ECO:0000256" key="1">
    <source>
        <dbReference type="ARBA" id="ARBA00023015"/>
    </source>
</evidence>
<dbReference type="Gene3D" id="1.10.10.10">
    <property type="entry name" value="Winged helix-like DNA-binding domain superfamily/Winged helix DNA-binding domain"/>
    <property type="match status" value="1"/>
</dbReference>
<feature type="region of interest" description="Disordered" evidence="4">
    <location>
        <begin position="16"/>
        <end position="46"/>
    </location>
</feature>
<keyword evidence="3" id="KW-0804">Transcription</keyword>
<evidence type="ECO:0000256" key="4">
    <source>
        <dbReference type="SAM" id="MobiDB-lite"/>
    </source>
</evidence>
<dbReference type="SMART" id="SM00344">
    <property type="entry name" value="HTH_ASNC"/>
    <property type="match status" value="1"/>
</dbReference>